<dbReference type="Proteomes" id="UP001232992">
    <property type="component" value="Unassembled WGS sequence"/>
</dbReference>
<dbReference type="Gene3D" id="3.40.630.30">
    <property type="match status" value="1"/>
</dbReference>
<evidence type="ECO:0000259" key="4">
    <source>
        <dbReference type="PROSITE" id="PS51186"/>
    </source>
</evidence>
<keyword evidence="1 5" id="KW-0808">Transferase</keyword>
<dbReference type="InterPro" id="IPR016181">
    <property type="entry name" value="Acyl_CoA_acyltransferase"/>
</dbReference>
<accession>A0ABT7BUI5</accession>
<gene>
    <name evidence="5" type="ORF">PMH09_06510</name>
</gene>
<proteinExistence type="predicted"/>
<dbReference type="PROSITE" id="PS51186">
    <property type="entry name" value="GNAT"/>
    <property type="match status" value="1"/>
</dbReference>
<evidence type="ECO:0000313" key="6">
    <source>
        <dbReference type="Proteomes" id="UP001232992"/>
    </source>
</evidence>
<keyword evidence="2 5" id="KW-0012">Acyltransferase</keyword>
<feature type="domain" description="N-acetyltransferase" evidence="4">
    <location>
        <begin position="13"/>
        <end position="184"/>
    </location>
</feature>
<feature type="compositionally biased region" description="Acidic residues" evidence="3">
    <location>
        <begin position="402"/>
        <end position="422"/>
    </location>
</feature>
<dbReference type="PANTHER" id="PTHR43800:SF1">
    <property type="entry name" value="PEPTIDYL-LYSINE N-ACETYLTRANSFERASE YJAB"/>
    <property type="match status" value="1"/>
</dbReference>
<protein>
    <submittedName>
        <fullName evidence="5">GNAT family N-acetyltransferase</fullName>
        <ecNumber evidence="5">2.3.1.-</ecNumber>
    </submittedName>
</protein>
<dbReference type="PANTHER" id="PTHR43800">
    <property type="entry name" value="PEPTIDYL-LYSINE N-ACETYLTRANSFERASE YJAB"/>
    <property type="match status" value="1"/>
</dbReference>
<organism evidence="5 6">
    <name type="scientific">Roseofilum casamattae BLCC-M143</name>
    <dbReference type="NCBI Taxonomy" id="3022442"/>
    <lineage>
        <taxon>Bacteria</taxon>
        <taxon>Bacillati</taxon>
        <taxon>Cyanobacteriota</taxon>
        <taxon>Cyanophyceae</taxon>
        <taxon>Desertifilales</taxon>
        <taxon>Desertifilaceae</taxon>
        <taxon>Roseofilum</taxon>
        <taxon>Roseofilum casamattae</taxon>
    </lineage>
</organism>
<dbReference type="CDD" id="cd04301">
    <property type="entry name" value="NAT_SF"/>
    <property type="match status" value="1"/>
</dbReference>
<comment type="caution">
    <text evidence="5">The sequence shown here is derived from an EMBL/GenBank/DDBJ whole genome shotgun (WGS) entry which is preliminary data.</text>
</comment>
<keyword evidence="6" id="KW-1185">Reference proteome</keyword>
<dbReference type="InterPro" id="IPR000182">
    <property type="entry name" value="GNAT_dom"/>
</dbReference>
<sequence length="422" mass="48119">MIPASSTTSDKHTEIRSLQPRDLDAVELMLEDCPSSQGRCHSYQGTEIRRWFGWFKLLSWFPNPWQHLLSIHVACQHQGGTVAESHRPWDTETSPVVGAIQVSPFNRTRSTWRVDRVAVMPQVSRQGIGSSLLRYCLQAIREARTWLLEVEVNQSDEIALYRHNGFQPLAQMTYWAIAPERLRTLAQREPDLPNLFPVSNADASLLYQLDTVAMPPLVRQVFDRHMEDFKTPLLESVVGAIAQWWWKTEVVSGYVFETQRQAAIGYFQLTLSKQGDRPHHAELTVHPAYTWLYPELMAQMARITQEFPEQPLHLASVDYQPEREEYLERIGGSCIGHTLMMSRSVWHKLRESNLVSLEGLQLSDMLQGLQPAGKPIPGRLVLRSLKLEGDGPLSYSQRVEEETASDGGDDESYLEPTGEEES</sequence>
<feature type="region of interest" description="Disordered" evidence="3">
    <location>
        <begin position="391"/>
        <end position="422"/>
    </location>
</feature>
<dbReference type="EMBL" id="JAQOSQ010000004">
    <property type="protein sequence ID" value="MDJ1182845.1"/>
    <property type="molecule type" value="Genomic_DNA"/>
</dbReference>
<dbReference type="GO" id="GO:0016746">
    <property type="term" value="F:acyltransferase activity"/>
    <property type="evidence" value="ECO:0007669"/>
    <property type="project" value="UniProtKB-KW"/>
</dbReference>
<evidence type="ECO:0000256" key="2">
    <source>
        <dbReference type="ARBA" id="ARBA00023315"/>
    </source>
</evidence>
<evidence type="ECO:0000256" key="1">
    <source>
        <dbReference type="ARBA" id="ARBA00022679"/>
    </source>
</evidence>
<name>A0ABT7BUI5_9CYAN</name>
<reference evidence="5 6" key="1">
    <citation type="submission" date="2023-01" db="EMBL/GenBank/DDBJ databases">
        <title>Novel diversity within Roseofilum (Cyanobacteria; Desertifilaceae) from marine benthic mats with descriptions of four novel species.</title>
        <authorList>
            <person name="Wang Y."/>
            <person name="Berthold D.E."/>
            <person name="Hu J."/>
            <person name="Lefler F.W."/>
            <person name="Laughinghouse H.D. IV."/>
        </authorList>
    </citation>
    <scope>NUCLEOTIDE SEQUENCE [LARGE SCALE GENOMIC DNA]</scope>
    <source>
        <strain evidence="5 6">BLCC-M143</strain>
    </source>
</reference>
<dbReference type="RefSeq" id="WP_283757497.1">
    <property type="nucleotide sequence ID" value="NZ_JAQOSQ010000004.1"/>
</dbReference>
<dbReference type="EC" id="2.3.1.-" evidence="5"/>
<evidence type="ECO:0000313" key="5">
    <source>
        <dbReference type="EMBL" id="MDJ1182845.1"/>
    </source>
</evidence>
<evidence type="ECO:0000256" key="3">
    <source>
        <dbReference type="SAM" id="MobiDB-lite"/>
    </source>
</evidence>
<dbReference type="SUPFAM" id="SSF55729">
    <property type="entry name" value="Acyl-CoA N-acyltransferases (Nat)"/>
    <property type="match status" value="1"/>
</dbReference>
<dbReference type="Pfam" id="PF13508">
    <property type="entry name" value="Acetyltransf_7"/>
    <property type="match status" value="1"/>
</dbReference>